<reference evidence="2" key="1">
    <citation type="journal article" date="2015" name="PLoS ONE">
        <title>Investigation of a Large Collection of Pseudomonas aeruginosa Bacteriophages Collected from a Single Environmental Source in Abidjan, Cote d'Ivoire.</title>
        <authorList>
            <person name="Essoh C."/>
            <person name="Latino L."/>
            <person name="Midoux C."/>
            <person name="Blouin Y."/>
            <person name="Loukou G."/>
            <person name="Nguetta S.P."/>
            <person name="Lathro S."/>
            <person name="Cablanmian A."/>
            <person name="Kouassi A.K."/>
            <person name="Vergnaud G."/>
            <person name="Pourcel C."/>
        </authorList>
    </citation>
    <scope>NUCLEOTIDE SEQUENCE [LARGE SCALE GENOMIC DNA]</scope>
</reference>
<proteinExistence type="predicted"/>
<dbReference type="RefSeq" id="YP_009124474.1">
    <property type="nucleotide sequence ID" value="NC_026587.1"/>
</dbReference>
<name>A0A0A1IU72_9CAUD</name>
<accession>A0A0A1IU72</accession>
<dbReference type="Pfam" id="PF10934">
    <property type="entry name" value="Sheath_initiator"/>
    <property type="match status" value="1"/>
</dbReference>
<evidence type="ECO:0000313" key="2">
    <source>
        <dbReference type="Proteomes" id="UP000030230"/>
    </source>
</evidence>
<evidence type="ECO:0000313" key="1">
    <source>
        <dbReference type="EMBL" id="CEF89183.1"/>
    </source>
</evidence>
<dbReference type="EMBL" id="LN610573">
    <property type="protein sequence ID" value="CEF89183.1"/>
    <property type="molecule type" value="Genomic_DNA"/>
</dbReference>
<dbReference type="OrthoDB" id="17165at10239"/>
<organism evidence="1 2">
    <name type="scientific">Pseudomonas phage vB_PaeM_PAO1_Ab03</name>
    <dbReference type="NCBI Taxonomy" id="1548901"/>
    <lineage>
        <taxon>Viruses</taxon>
        <taxon>Duplodnaviria</taxon>
        <taxon>Heunggongvirae</taxon>
        <taxon>Uroviricota</taxon>
        <taxon>Caudoviricetes</taxon>
        <taxon>Vandenendeviridae</taxon>
        <taxon>Nankokuvirus</taxon>
        <taxon>Nankokuvirus Ab03</taxon>
    </lineage>
</organism>
<protein>
    <submittedName>
        <fullName evidence="1">Uncharacterized protein</fullName>
    </submittedName>
</protein>
<keyword evidence="2" id="KW-1185">Reference proteome</keyword>
<dbReference type="InterPro" id="IPR020288">
    <property type="entry name" value="Sheath_initiator"/>
</dbReference>
<sequence>MDLLLDENSHDIVFVNGKTPVTKGQVQIVAQRLKIKLWTFLGEWFLNLDVGVPYRQRILTKVAHKATVDIIFQRLLAEDEGVKEILEYRSEYNAPARRFTLEFKVRTYSNEEVAVRLPLEV</sequence>
<dbReference type="GeneID" id="23679389"/>
<dbReference type="Proteomes" id="UP000030230">
    <property type="component" value="Segment"/>
</dbReference>
<dbReference type="KEGG" id="vg:23679389"/>
<gene>
    <name evidence="1" type="primary">ORF78</name>
</gene>